<reference evidence="2 3" key="1">
    <citation type="journal article" date="2018" name="IMA Fungus">
        <title>IMA Genome-F 9: Draft genome sequence of Annulohypoxylon stygium, Aspergillus mulundensis, Berkeleyomyces basicola (syn. Thielaviopsis basicola), Ceratocystis smalleyi, two Cercospora beticola strains, Coleophoma cylindrospora, Fusarium fracticaudum, Phialophora cf. hyalina, and Morchella septimelata.</title>
        <authorList>
            <person name="Wingfield B.D."/>
            <person name="Bills G.F."/>
            <person name="Dong Y."/>
            <person name="Huang W."/>
            <person name="Nel W.J."/>
            <person name="Swalarsk-Parry B.S."/>
            <person name="Vaghefi N."/>
            <person name="Wilken P.M."/>
            <person name="An Z."/>
            <person name="de Beer Z.W."/>
            <person name="De Vos L."/>
            <person name="Chen L."/>
            <person name="Duong T.A."/>
            <person name="Gao Y."/>
            <person name="Hammerbacher A."/>
            <person name="Kikkert J.R."/>
            <person name="Li Y."/>
            <person name="Li H."/>
            <person name="Li K."/>
            <person name="Li Q."/>
            <person name="Liu X."/>
            <person name="Ma X."/>
            <person name="Naidoo K."/>
            <person name="Pethybridge S.J."/>
            <person name="Sun J."/>
            <person name="Steenkamp E.T."/>
            <person name="van der Nest M.A."/>
            <person name="van Wyk S."/>
            <person name="Wingfield M.J."/>
            <person name="Xiong C."/>
            <person name="Yue Q."/>
            <person name="Zhang X."/>
        </authorList>
    </citation>
    <scope>NUCLEOTIDE SEQUENCE [LARGE SCALE GENOMIC DNA]</scope>
    <source>
        <strain evidence="2 3">BP6252</strain>
    </source>
</reference>
<dbReference type="OrthoDB" id="2013972at2759"/>
<proteinExistence type="predicted"/>
<dbReference type="PANTHER" id="PTHR43591">
    <property type="entry name" value="METHYLTRANSFERASE"/>
    <property type="match status" value="1"/>
</dbReference>
<evidence type="ECO:0000256" key="1">
    <source>
        <dbReference type="SAM" id="MobiDB-lite"/>
    </source>
</evidence>
<organism evidence="2 3">
    <name type="scientific">Coleophoma cylindrospora</name>
    <dbReference type="NCBI Taxonomy" id="1849047"/>
    <lineage>
        <taxon>Eukaryota</taxon>
        <taxon>Fungi</taxon>
        <taxon>Dikarya</taxon>
        <taxon>Ascomycota</taxon>
        <taxon>Pezizomycotina</taxon>
        <taxon>Leotiomycetes</taxon>
        <taxon>Helotiales</taxon>
        <taxon>Dermateaceae</taxon>
        <taxon>Coleophoma</taxon>
    </lineage>
</organism>
<protein>
    <recommendedName>
        <fullName evidence="4">S-adenosyl-L-methionine-dependent methyltransferase</fullName>
    </recommendedName>
</protein>
<evidence type="ECO:0000313" key="2">
    <source>
        <dbReference type="EMBL" id="RDW80148.1"/>
    </source>
</evidence>
<evidence type="ECO:0008006" key="4">
    <source>
        <dbReference type="Google" id="ProtNLM"/>
    </source>
</evidence>
<feature type="compositionally biased region" description="Pro residues" evidence="1">
    <location>
        <begin position="1"/>
        <end position="12"/>
    </location>
</feature>
<dbReference type="SUPFAM" id="SSF53335">
    <property type="entry name" value="S-adenosyl-L-methionine-dependent methyltransferases"/>
    <property type="match status" value="1"/>
</dbReference>
<dbReference type="GO" id="GO:0008168">
    <property type="term" value="F:methyltransferase activity"/>
    <property type="evidence" value="ECO:0007669"/>
    <property type="project" value="TreeGrafter"/>
</dbReference>
<comment type="caution">
    <text evidence="2">The sequence shown here is derived from an EMBL/GenBank/DDBJ whole genome shotgun (WGS) entry which is preliminary data.</text>
</comment>
<dbReference type="PANTHER" id="PTHR43591:SF31">
    <property type="entry name" value="LAEA-LIKE, PUTATIVE (AFU_ORTHOLOGUE AFUA_8G01930)-RELATED"/>
    <property type="match status" value="1"/>
</dbReference>
<dbReference type="Proteomes" id="UP000256645">
    <property type="component" value="Unassembled WGS sequence"/>
</dbReference>
<dbReference type="STRING" id="1849047.A0A3D8S1L5"/>
<gene>
    <name evidence="2" type="ORF">BP6252_04786</name>
</gene>
<keyword evidence="3" id="KW-1185">Reference proteome</keyword>
<sequence length="405" mass="45875">MVNKPDPPPAADPPLASASPSPPTSFDASRSRQEVGPRSHQHSSLHHEPTTAPPSAIAPPDEEPRLDPSDGFDSAGVEEQVVPDSDSLADFDDFRDYDSALGDEDDLSSTQSIMSSIMRFREENGRTYNGYGNRTYVLPNDEPEMDRLDFQHHLLGLTFDHKLTVCPIGRVHRVLDVGTGTGIWAMDFAEEHPETTVIGIDVSPIQPSFVPPNCIFEIDDLEKPWNFTYKFDFIHSRMMTGSFQDWPRFVQQCYENLEPGGHIEMIDVSFPNRSDDHTLPPDSALQKWGNYMLEASINLGCPLNTAETYRGLLHDQGFVDIEEKVYKWPQNRWPADKKHKEIGLWTMENFTSNLSGLSVALFTRGLGWSTTDLEVFLVDVRREMKSMKIHSYWPIYVVYAQKPIN</sequence>
<accession>A0A3D8S1L5</accession>
<dbReference type="CDD" id="cd02440">
    <property type="entry name" value="AdoMet_MTases"/>
    <property type="match status" value="1"/>
</dbReference>
<dbReference type="AlphaFoldDB" id="A0A3D8S1L5"/>
<feature type="compositionally biased region" description="Low complexity" evidence="1">
    <location>
        <begin position="13"/>
        <end position="28"/>
    </location>
</feature>
<feature type="region of interest" description="Disordered" evidence="1">
    <location>
        <begin position="1"/>
        <end position="90"/>
    </location>
</feature>
<dbReference type="Pfam" id="PF13489">
    <property type="entry name" value="Methyltransf_23"/>
    <property type="match status" value="1"/>
</dbReference>
<name>A0A3D8S1L5_9HELO</name>
<dbReference type="InterPro" id="IPR029063">
    <property type="entry name" value="SAM-dependent_MTases_sf"/>
</dbReference>
<evidence type="ECO:0000313" key="3">
    <source>
        <dbReference type="Proteomes" id="UP000256645"/>
    </source>
</evidence>
<dbReference type="EMBL" id="PDLM01000004">
    <property type="protein sequence ID" value="RDW80148.1"/>
    <property type="molecule type" value="Genomic_DNA"/>
</dbReference>
<dbReference type="Gene3D" id="3.40.50.150">
    <property type="entry name" value="Vaccinia Virus protein VP39"/>
    <property type="match status" value="1"/>
</dbReference>